<dbReference type="InterPro" id="IPR009014">
    <property type="entry name" value="Transketo_C/PFOR_II"/>
</dbReference>
<dbReference type="Gene3D" id="3.40.50.970">
    <property type="match status" value="1"/>
</dbReference>
<evidence type="ECO:0000256" key="1">
    <source>
        <dbReference type="ARBA" id="ARBA00001964"/>
    </source>
</evidence>
<evidence type="ECO:0000313" key="6">
    <source>
        <dbReference type="Proteomes" id="UP001595904"/>
    </source>
</evidence>
<comment type="caution">
    <text evidence="5">The sequence shown here is derived from an EMBL/GenBank/DDBJ whole genome shotgun (WGS) entry which is preliminary data.</text>
</comment>
<dbReference type="EMBL" id="JBHSDU010000004">
    <property type="protein sequence ID" value="MFC4311607.1"/>
    <property type="molecule type" value="Genomic_DNA"/>
</dbReference>
<dbReference type="PANTHER" id="PTHR43257">
    <property type="entry name" value="PYRUVATE DEHYDROGENASE E1 COMPONENT BETA SUBUNIT"/>
    <property type="match status" value="1"/>
</dbReference>
<name>A0ABV8SX61_9GAMM</name>
<dbReference type="SMART" id="SM00861">
    <property type="entry name" value="Transket_pyr"/>
    <property type="match status" value="1"/>
</dbReference>
<protein>
    <submittedName>
        <fullName evidence="5">Alpha-ketoacid dehydrogenase subunit beta</fullName>
        <ecNumber evidence="5">1.2.4.-</ecNumber>
    </submittedName>
</protein>
<dbReference type="SUPFAM" id="SSF52922">
    <property type="entry name" value="TK C-terminal domain-like"/>
    <property type="match status" value="1"/>
</dbReference>
<dbReference type="EC" id="1.2.4.-" evidence="5"/>
<dbReference type="InterPro" id="IPR033248">
    <property type="entry name" value="Transketolase_C"/>
</dbReference>
<keyword evidence="3" id="KW-0786">Thiamine pyrophosphate</keyword>
<comment type="cofactor">
    <cofactor evidence="1">
        <name>thiamine diphosphate</name>
        <dbReference type="ChEBI" id="CHEBI:58937"/>
    </cofactor>
</comment>
<feature type="domain" description="Transketolase-like pyrimidine-binding" evidence="4">
    <location>
        <begin position="4"/>
        <end position="174"/>
    </location>
</feature>
<dbReference type="Gene3D" id="3.40.50.920">
    <property type="match status" value="1"/>
</dbReference>
<evidence type="ECO:0000259" key="4">
    <source>
        <dbReference type="SMART" id="SM00861"/>
    </source>
</evidence>
<dbReference type="RefSeq" id="WP_380600292.1">
    <property type="nucleotide sequence ID" value="NZ_JBHSDU010000004.1"/>
</dbReference>
<dbReference type="PANTHER" id="PTHR43257:SF2">
    <property type="entry name" value="PYRUVATE DEHYDROGENASE E1 COMPONENT SUBUNIT BETA"/>
    <property type="match status" value="1"/>
</dbReference>
<accession>A0ABV8SX61</accession>
<dbReference type="InterPro" id="IPR005475">
    <property type="entry name" value="Transketolase-like_Pyr-bd"/>
</dbReference>
<reference evidence="6" key="1">
    <citation type="journal article" date="2019" name="Int. J. Syst. Evol. Microbiol.">
        <title>The Global Catalogue of Microorganisms (GCM) 10K type strain sequencing project: providing services to taxonomists for standard genome sequencing and annotation.</title>
        <authorList>
            <consortium name="The Broad Institute Genomics Platform"/>
            <consortium name="The Broad Institute Genome Sequencing Center for Infectious Disease"/>
            <person name="Wu L."/>
            <person name="Ma J."/>
        </authorList>
    </citation>
    <scope>NUCLEOTIDE SEQUENCE [LARGE SCALE GENOMIC DNA]</scope>
    <source>
        <strain evidence="6">CGMCC 1.10759</strain>
    </source>
</reference>
<gene>
    <name evidence="5" type="ORF">ACFPN2_21085</name>
</gene>
<organism evidence="5 6">
    <name type="scientific">Steroidobacter flavus</name>
    <dbReference type="NCBI Taxonomy" id="1842136"/>
    <lineage>
        <taxon>Bacteria</taxon>
        <taxon>Pseudomonadati</taxon>
        <taxon>Pseudomonadota</taxon>
        <taxon>Gammaproteobacteria</taxon>
        <taxon>Steroidobacterales</taxon>
        <taxon>Steroidobacteraceae</taxon>
        <taxon>Steroidobacter</taxon>
    </lineage>
</organism>
<evidence type="ECO:0000313" key="5">
    <source>
        <dbReference type="EMBL" id="MFC4311607.1"/>
    </source>
</evidence>
<evidence type="ECO:0000256" key="3">
    <source>
        <dbReference type="ARBA" id="ARBA00023052"/>
    </source>
</evidence>
<dbReference type="GO" id="GO:0016491">
    <property type="term" value="F:oxidoreductase activity"/>
    <property type="evidence" value="ECO:0007669"/>
    <property type="project" value="UniProtKB-KW"/>
</dbReference>
<dbReference type="CDD" id="cd07036">
    <property type="entry name" value="TPP_PYR_E1-PDHc-beta_like"/>
    <property type="match status" value="1"/>
</dbReference>
<dbReference type="Pfam" id="PF02779">
    <property type="entry name" value="Transket_pyr"/>
    <property type="match status" value="1"/>
</dbReference>
<keyword evidence="2 5" id="KW-0560">Oxidoreductase</keyword>
<dbReference type="SUPFAM" id="SSF52518">
    <property type="entry name" value="Thiamin diphosphate-binding fold (THDP-binding)"/>
    <property type="match status" value="1"/>
</dbReference>
<dbReference type="Proteomes" id="UP001595904">
    <property type="component" value="Unassembled WGS sequence"/>
</dbReference>
<dbReference type="Pfam" id="PF02780">
    <property type="entry name" value="Transketolase_C"/>
    <property type="match status" value="1"/>
</dbReference>
<keyword evidence="6" id="KW-1185">Reference proteome</keyword>
<proteinExistence type="predicted"/>
<sequence>MAQITYAEAAIQAVVDEMRLDPRVFVMGEDLRAGAYADVLPEFGPERIRNTPICESGFIGAGIGAALTGMRPVIEATVATFLYSAMDQIANQAAKSRYMFGGQACVPVVIRSSTYYGTSSAAHHSDRPWGLFAQVPGLKIVVPATPYEAKGLMRSAIRDGNPVLCFEDCTLLELCGEVPDGDYTVPIGTAAIKRLGSDLTIVALAAAVKRSLEAADLLARQGISAEVVDIRTVVPLDRSTILRSVQKTRRLIVVDPAPLMCSVASEVAATAAEYAFDCLRAPIVRLTAPDVPVPFNPCLEALMYPTVEGIAAAAQALCGTV</sequence>
<evidence type="ECO:0000256" key="2">
    <source>
        <dbReference type="ARBA" id="ARBA00023002"/>
    </source>
</evidence>
<dbReference type="InterPro" id="IPR029061">
    <property type="entry name" value="THDP-binding"/>
</dbReference>